<evidence type="ECO:0000256" key="1">
    <source>
        <dbReference type="ARBA" id="ARBA00009922"/>
    </source>
</evidence>
<dbReference type="InterPro" id="IPR000212">
    <property type="entry name" value="DNA_helicase_UvrD/REP"/>
</dbReference>
<comment type="catalytic activity">
    <reaction evidence="11">
        <text>ATP + H2O = ADP + phosphate + H(+)</text>
        <dbReference type="Rhea" id="RHEA:13065"/>
        <dbReference type="ChEBI" id="CHEBI:15377"/>
        <dbReference type="ChEBI" id="CHEBI:15378"/>
        <dbReference type="ChEBI" id="CHEBI:30616"/>
        <dbReference type="ChEBI" id="CHEBI:43474"/>
        <dbReference type="ChEBI" id="CHEBI:456216"/>
        <dbReference type="EC" id="5.6.2.4"/>
    </reaction>
</comment>
<accession>A0ABT5RS60</accession>
<dbReference type="PANTHER" id="PTHR11070">
    <property type="entry name" value="UVRD / RECB / PCRA DNA HELICASE FAMILY MEMBER"/>
    <property type="match status" value="1"/>
</dbReference>
<keyword evidence="5 12" id="KW-0067">ATP-binding</keyword>
<dbReference type="Pfam" id="PF13361">
    <property type="entry name" value="UvrD_C"/>
    <property type="match status" value="1"/>
</dbReference>
<name>A0ABT5RS60_9BURK</name>
<protein>
    <recommendedName>
        <fullName evidence="9">DNA 3'-5' helicase</fullName>
        <ecNumber evidence="9">5.6.2.4</ecNumber>
    </recommendedName>
    <alternativeName>
        <fullName evidence="10">DNA 3'-5' helicase II</fullName>
    </alternativeName>
</protein>
<dbReference type="InterPro" id="IPR014016">
    <property type="entry name" value="UvrD-like_ATP-bd"/>
</dbReference>
<evidence type="ECO:0000256" key="8">
    <source>
        <dbReference type="ARBA" id="ARBA00034617"/>
    </source>
</evidence>
<evidence type="ECO:0000313" key="14">
    <source>
        <dbReference type="EMBL" id="MDD2176538.1"/>
    </source>
</evidence>
<feature type="domain" description="UvrD-like helicase ATP-binding" evidence="13">
    <location>
        <begin position="19"/>
        <end position="320"/>
    </location>
</feature>
<dbReference type="Gene3D" id="1.10.10.160">
    <property type="match status" value="1"/>
</dbReference>
<dbReference type="InterPro" id="IPR013986">
    <property type="entry name" value="DExx_box_DNA_helicase_dom_sf"/>
</dbReference>
<evidence type="ECO:0000256" key="4">
    <source>
        <dbReference type="ARBA" id="ARBA00022806"/>
    </source>
</evidence>
<evidence type="ECO:0000256" key="7">
    <source>
        <dbReference type="ARBA" id="ARBA00023235"/>
    </source>
</evidence>
<dbReference type="InterPro" id="IPR027417">
    <property type="entry name" value="P-loop_NTPase"/>
</dbReference>
<comment type="caution">
    <text evidence="14">The sequence shown here is derived from an EMBL/GenBank/DDBJ whole genome shotgun (WGS) entry which is preliminary data.</text>
</comment>
<dbReference type="Pfam" id="PF00580">
    <property type="entry name" value="UvrD-helicase"/>
    <property type="match status" value="1"/>
</dbReference>
<organism evidence="14 15">
    <name type="scientific">Acidovorax benzenivorans</name>
    <dbReference type="NCBI Taxonomy" id="2987520"/>
    <lineage>
        <taxon>Bacteria</taxon>
        <taxon>Pseudomonadati</taxon>
        <taxon>Pseudomonadota</taxon>
        <taxon>Betaproteobacteria</taxon>
        <taxon>Burkholderiales</taxon>
        <taxon>Comamonadaceae</taxon>
        <taxon>Acidovorax</taxon>
    </lineage>
</organism>
<dbReference type="RefSeq" id="WP_274107237.1">
    <property type="nucleotide sequence ID" value="NZ_JAPCKI010000002.1"/>
</dbReference>
<evidence type="ECO:0000256" key="2">
    <source>
        <dbReference type="ARBA" id="ARBA00022741"/>
    </source>
</evidence>
<keyword evidence="3 12" id="KW-0378">Hydrolase</keyword>
<keyword evidence="7" id="KW-0413">Isomerase</keyword>
<reference evidence="14" key="1">
    <citation type="submission" date="2022-10" db="EMBL/GenBank/DDBJ databases">
        <title>Description of microaerobic benzene degrading bacteria.</title>
        <authorList>
            <person name="Bedics A."/>
            <person name="Tancsics A."/>
            <person name="Banerjee S."/>
        </authorList>
    </citation>
    <scope>NUCLEOTIDE SEQUENCE</scope>
    <source>
        <strain evidence="14">D2M1</strain>
    </source>
</reference>
<sequence>MTSPPPHHAVLQDAHFKKRYPTLEQNAVLNTTARAVLVNALAGTGKTTTLAIKAADLIRTQGASRILMLAYSEAGLAAIAQRLEKFVPTIPRQVQIMTVEQLCSTVLKEQGDPLVRVTEPLHKSLLVRQAHAALLQDHVLDKASETDDFLSRDLDVQAFIDFEAQAKQRLLLRAIDQSGVGALPYCREHQLDYGLYQLLAKYERLRRGLSNEPLFYAPGDCTYEVATQLGELDFDDAYAPLQGRFDAVLFDELQDLDEAAMRVLRTLVQGGNGLFVGAGDFNQHILPGAFSVFGDSLARIRQELPADTQVVALNTTYRFGNAICQGLNPLFGVEFAAHYPTKASAFEQRRYTDDEDCARQLLAIHDTVLQQLPQRPQQPQSPGSHTHPPCLNVVLRSPEDSILLEWMFAHEGVHYACKGMKRFYQRREIALVLAIMGAMQGCSDGVRLTQGILSSAMEGLLRYVRRGSQPDQDVLANGAFDMQALVEDSPAEVDTRVVAAELIGKRDLMRRFLVRASFNPQAPVASPLCEQLLALPPEACADAGLLCAHPLVLQLFAQAPISPDELRYCRDSLAALARICAGLSVDEFLGRLALMVQASIHQHSQQEASSLQLLTVERCKGHEYEYVAVPLVERGRFPRSAARQDAYRERNMLYVAMTRASKRLWLLEGSQRPVSPGPV</sequence>
<keyword evidence="2 12" id="KW-0547">Nucleotide-binding</keyword>
<proteinExistence type="inferred from homology"/>
<evidence type="ECO:0000256" key="9">
    <source>
        <dbReference type="ARBA" id="ARBA00034808"/>
    </source>
</evidence>
<evidence type="ECO:0000256" key="12">
    <source>
        <dbReference type="PROSITE-ProRule" id="PRU00560"/>
    </source>
</evidence>
<comment type="catalytic activity">
    <reaction evidence="8">
        <text>Couples ATP hydrolysis with the unwinding of duplex DNA by translocating in the 3'-5' direction.</text>
        <dbReference type="EC" id="5.6.2.4"/>
    </reaction>
</comment>
<gene>
    <name evidence="14" type="ORF">OIN59_03770</name>
</gene>
<dbReference type="InterPro" id="IPR014017">
    <property type="entry name" value="DNA_helicase_UvrD-like_C"/>
</dbReference>
<dbReference type="SUPFAM" id="SSF52540">
    <property type="entry name" value="P-loop containing nucleoside triphosphate hydrolases"/>
    <property type="match status" value="1"/>
</dbReference>
<keyword evidence="4 12" id="KW-0347">Helicase</keyword>
<dbReference type="Gene3D" id="3.40.50.300">
    <property type="entry name" value="P-loop containing nucleotide triphosphate hydrolases"/>
    <property type="match status" value="2"/>
</dbReference>
<dbReference type="PROSITE" id="PS51198">
    <property type="entry name" value="UVRD_HELICASE_ATP_BIND"/>
    <property type="match status" value="1"/>
</dbReference>
<comment type="similarity">
    <text evidence="1">Belongs to the helicase family. UvrD subfamily.</text>
</comment>
<dbReference type="Proteomes" id="UP001148932">
    <property type="component" value="Unassembled WGS sequence"/>
</dbReference>
<evidence type="ECO:0000256" key="3">
    <source>
        <dbReference type="ARBA" id="ARBA00022801"/>
    </source>
</evidence>
<keyword evidence="6" id="KW-0238">DNA-binding</keyword>
<evidence type="ECO:0000313" key="15">
    <source>
        <dbReference type="Proteomes" id="UP001148932"/>
    </source>
</evidence>
<evidence type="ECO:0000259" key="13">
    <source>
        <dbReference type="PROSITE" id="PS51198"/>
    </source>
</evidence>
<evidence type="ECO:0000256" key="10">
    <source>
        <dbReference type="ARBA" id="ARBA00034923"/>
    </source>
</evidence>
<feature type="binding site" evidence="12">
    <location>
        <begin position="40"/>
        <end position="47"/>
    </location>
    <ligand>
        <name>ATP</name>
        <dbReference type="ChEBI" id="CHEBI:30616"/>
    </ligand>
</feature>
<dbReference type="PANTHER" id="PTHR11070:SF2">
    <property type="entry name" value="ATP-DEPENDENT DNA HELICASE SRS2"/>
    <property type="match status" value="1"/>
</dbReference>
<evidence type="ECO:0000256" key="6">
    <source>
        <dbReference type="ARBA" id="ARBA00023125"/>
    </source>
</evidence>
<keyword evidence="15" id="KW-1185">Reference proteome</keyword>
<dbReference type="EC" id="5.6.2.4" evidence="9"/>
<evidence type="ECO:0000256" key="11">
    <source>
        <dbReference type="ARBA" id="ARBA00048988"/>
    </source>
</evidence>
<evidence type="ECO:0000256" key="5">
    <source>
        <dbReference type="ARBA" id="ARBA00022840"/>
    </source>
</evidence>
<dbReference type="EMBL" id="JAPCKI010000002">
    <property type="protein sequence ID" value="MDD2176538.1"/>
    <property type="molecule type" value="Genomic_DNA"/>
</dbReference>